<keyword evidence="5" id="KW-0601">Photorespiration</keyword>
<evidence type="ECO:0000256" key="5">
    <source>
        <dbReference type="ARBA" id="ARBA00023238"/>
    </source>
</evidence>
<evidence type="ECO:0000259" key="9">
    <source>
        <dbReference type="Pfam" id="PF02826"/>
    </source>
</evidence>
<dbReference type="PANTHER" id="PTHR10996:SF179">
    <property type="entry name" value="D-ISOMER SPECIFIC 2-HYDROXYACID DEHYDROGENASE FAMILY PROTEIN-RELATED"/>
    <property type="match status" value="1"/>
</dbReference>
<evidence type="ECO:0000256" key="4">
    <source>
        <dbReference type="ARBA" id="ARBA00023027"/>
    </source>
</evidence>
<proteinExistence type="inferred from homology"/>
<dbReference type="Pfam" id="PF02826">
    <property type="entry name" value="2-Hacid_dh_C"/>
    <property type="match status" value="1"/>
</dbReference>
<dbReference type="InterPro" id="IPR050223">
    <property type="entry name" value="D-isomer_2-hydroxyacid_DH"/>
</dbReference>
<evidence type="ECO:0000256" key="3">
    <source>
        <dbReference type="ARBA" id="ARBA00023002"/>
    </source>
</evidence>
<organism evidence="10 11">
    <name type="scientific">Eucalyptus globulus</name>
    <name type="common">Tasmanian blue gum</name>
    <dbReference type="NCBI Taxonomy" id="34317"/>
    <lineage>
        <taxon>Eukaryota</taxon>
        <taxon>Viridiplantae</taxon>
        <taxon>Streptophyta</taxon>
        <taxon>Embryophyta</taxon>
        <taxon>Tracheophyta</taxon>
        <taxon>Spermatophyta</taxon>
        <taxon>Magnoliopsida</taxon>
        <taxon>eudicotyledons</taxon>
        <taxon>Gunneridae</taxon>
        <taxon>Pentapetalae</taxon>
        <taxon>rosids</taxon>
        <taxon>malvids</taxon>
        <taxon>Myrtales</taxon>
        <taxon>Myrtaceae</taxon>
        <taxon>Myrtoideae</taxon>
        <taxon>Eucalypteae</taxon>
        <taxon>Eucalyptus</taxon>
    </lineage>
</organism>
<evidence type="ECO:0000256" key="6">
    <source>
        <dbReference type="ARBA" id="ARBA00061400"/>
    </source>
</evidence>
<keyword evidence="2" id="KW-0521">NADP</keyword>
<accession>A0ABD3KIJ5</accession>
<comment type="similarity">
    <text evidence="6">Belongs to the D-isomer specific 2-hydroxyacid dehydrogenase family. GyaR subfamily.</text>
</comment>
<sequence length="336" mass="36418">MASCLQNYSLPPPLHRRPPPCILLLQDPHHFSLLNRPLPDNFHFLKPWESPLPFDDFLSFADACSAKAILTSGRAPITADMLHRLPGVRLVVNASVGLNHINLAECRRRGIAVTGVGDTKSEEVADLAVGLLIDVLRKVSASDQSVRRGLWSSEGAFALGSKLGGKRVGIVGLGRIGLEVAKRVEAFGCAVSYNSREKKPHISYPFYSNVRDLAANSDALVICCGLTEQTHHMVDREVLLALGKDGVIVNIGRGPIIDEKEMVQLLVRGELGGAGLDVFENEPDVPEELLGLDNVVLSPHMADFTPETVSNLCDLIVGNLEAFFSNKPLLSPVLDE</sequence>
<evidence type="ECO:0000256" key="2">
    <source>
        <dbReference type="ARBA" id="ARBA00022857"/>
    </source>
</evidence>
<dbReference type="Gene3D" id="3.40.50.720">
    <property type="entry name" value="NAD(P)-binding Rossmann-like Domain"/>
    <property type="match status" value="2"/>
</dbReference>
<evidence type="ECO:0000256" key="1">
    <source>
        <dbReference type="ARBA" id="ARBA00022594"/>
    </source>
</evidence>
<dbReference type="InterPro" id="IPR036291">
    <property type="entry name" value="NAD(P)-bd_dom_sf"/>
</dbReference>
<dbReference type="SUPFAM" id="SSF51735">
    <property type="entry name" value="NAD(P)-binding Rossmann-fold domains"/>
    <property type="match status" value="1"/>
</dbReference>
<dbReference type="GO" id="GO:0030267">
    <property type="term" value="F:glyoxylate reductase (NADPH) activity"/>
    <property type="evidence" value="ECO:0007669"/>
    <property type="project" value="UniProtKB-ARBA"/>
</dbReference>
<name>A0ABD3KIJ5_EUCGL</name>
<dbReference type="AlphaFoldDB" id="A0ABD3KIJ5"/>
<dbReference type="GO" id="GO:0009854">
    <property type="term" value="P:oxidative photosynthetic carbon pathway"/>
    <property type="evidence" value="ECO:0007669"/>
    <property type="project" value="UniProtKB-KW"/>
</dbReference>
<evidence type="ECO:0000313" key="11">
    <source>
        <dbReference type="Proteomes" id="UP001634007"/>
    </source>
</evidence>
<dbReference type="Proteomes" id="UP001634007">
    <property type="component" value="Unassembled WGS sequence"/>
</dbReference>
<dbReference type="InterPro" id="IPR006139">
    <property type="entry name" value="D-isomer_2_OHA_DH_cat_dom"/>
</dbReference>
<keyword evidence="3 7" id="KW-0560">Oxidoreductase</keyword>
<dbReference type="Pfam" id="PF00389">
    <property type="entry name" value="2-Hacid_dh"/>
    <property type="match status" value="1"/>
</dbReference>
<reference evidence="10 11" key="1">
    <citation type="submission" date="2024-11" db="EMBL/GenBank/DDBJ databases">
        <title>Chromosome-level genome assembly of Eucalyptus globulus Labill. provides insights into its genome evolution.</title>
        <authorList>
            <person name="Li X."/>
        </authorList>
    </citation>
    <scope>NUCLEOTIDE SEQUENCE [LARGE SCALE GENOMIC DNA]</scope>
    <source>
        <strain evidence="10">CL2024</strain>
        <tissue evidence="10">Fresh tender leaves</tissue>
    </source>
</reference>
<dbReference type="CDD" id="cd12156">
    <property type="entry name" value="HPPR"/>
    <property type="match status" value="1"/>
</dbReference>
<dbReference type="SUPFAM" id="SSF52283">
    <property type="entry name" value="Formate/glycerate dehydrogenase catalytic domain-like"/>
    <property type="match status" value="1"/>
</dbReference>
<feature type="domain" description="D-isomer specific 2-hydroxyacid dehydrogenase catalytic" evidence="8">
    <location>
        <begin position="65"/>
        <end position="333"/>
    </location>
</feature>
<feature type="domain" description="D-isomer specific 2-hydroxyacid dehydrogenase NAD-binding" evidence="9">
    <location>
        <begin position="129"/>
        <end position="302"/>
    </location>
</feature>
<comment type="caution">
    <text evidence="10">The sequence shown here is derived from an EMBL/GenBank/DDBJ whole genome shotgun (WGS) entry which is preliminary data.</text>
</comment>
<evidence type="ECO:0000259" key="8">
    <source>
        <dbReference type="Pfam" id="PF00389"/>
    </source>
</evidence>
<dbReference type="GO" id="GO:0016618">
    <property type="term" value="F:hydroxypyruvate reductase [NAD(P)H] activity"/>
    <property type="evidence" value="ECO:0007669"/>
    <property type="project" value="UniProtKB-ARBA"/>
</dbReference>
<dbReference type="PANTHER" id="PTHR10996">
    <property type="entry name" value="2-HYDROXYACID DEHYDROGENASE-RELATED"/>
    <property type="match status" value="1"/>
</dbReference>
<dbReference type="EMBL" id="JBJKBG010000005">
    <property type="protein sequence ID" value="KAL3738699.1"/>
    <property type="molecule type" value="Genomic_DNA"/>
</dbReference>
<dbReference type="InterPro" id="IPR006140">
    <property type="entry name" value="D-isomer_DH_NAD-bd"/>
</dbReference>
<keyword evidence="11" id="KW-1185">Reference proteome</keyword>
<keyword evidence="1" id="KW-0323">Glycolate pathway</keyword>
<protein>
    <submittedName>
        <fullName evidence="10">Uncharacterized protein</fullName>
    </submittedName>
</protein>
<evidence type="ECO:0000313" key="10">
    <source>
        <dbReference type="EMBL" id="KAL3738699.1"/>
    </source>
</evidence>
<evidence type="ECO:0000256" key="7">
    <source>
        <dbReference type="RuleBase" id="RU003719"/>
    </source>
</evidence>
<keyword evidence="4" id="KW-0520">NAD</keyword>
<gene>
    <name evidence="10" type="ORF">ACJRO7_020129</name>
</gene>
<dbReference type="FunFam" id="3.40.50.720:FF:000213">
    <property type="entry name" value="Putative 2-hydroxyacid dehydrogenase"/>
    <property type="match status" value="1"/>
</dbReference>